<dbReference type="SFLD" id="SFLDS00005">
    <property type="entry name" value="Isoprenoid_Synthase_Type_I"/>
    <property type="match status" value="1"/>
</dbReference>
<evidence type="ECO:0000256" key="2">
    <source>
        <dbReference type="ARBA" id="ARBA00006706"/>
    </source>
</evidence>
<comment type="caution">
    <text evidence="7">The sequence shown here is derived from an EMBL/GenBank/DDBJ whole genome shotgun (WGS) entry which is preliminary data.</text>
</comment>
<evidence type="ECO:0000313" key="8">
    <source>
        <dbReference type="Proteomes" id="UP001168435"/>
    </source>
</evidence>
<dbReference type="InterPro" id="IPR000092">
    <property type="entry name" value="Polyprenyl_synt"/>
</dbReference>
<name>A0ABT7XEA6_9ACTN</name>
<evidence type="ECO:0000256" key="3">
    <source>
        <dbReference type="ARBA" id="ARBA00022679"/>
    </source>
</evidence>
<keyword evidence="5" id="KW-0460">Magnesium</keyword>
<evidence type="ECO:0000256" key="6">
    <source>
        <dbReference type="RuleBase" id="RU004466"/>
    </source>
</evidence>
<dbReference type="SUPFAM" id="SSF48576">
    <property type="entry name" value="Terpenoid synthases"/>
    <property type="match status" value="1"/>
</dbReference>
<evidence type="ECO:0000313" key="7">
    <source>
        <dbReference type="EMBL" id="MDN0063512.1"/>
    </source>
</evidence>
<dbReference type="InterPro" id="IPR033749">
    <property type="entry name" value="Polyprenyl_synt_CS"/>
</dbReference>
<proteinExistence type="inferred from homology"/>
<keyword evidence="4" id="KW-0479">Metal-binding</keyword>
<keyword evidence="3 6" id="KW-0808">Transferase</keyword>
<dbReference type="RefSeq" id="WP_289835581.1">
    <property type="nucleotide sequence ID" value="NZ_JAUEIQ010000003.1"/>
</dbReference>
<organism evidence="7 8">
    <name type="scientific">Collinsella ihumii</name>
    <dbReference type="NCBI Taxonomy" id="1720204"/>
    <lineage>
        <taxon>Bacteria</taxon>
        <taxon>Bacillati</taxon>
        <taxon>Actinomycetota</taxon>
        <taxon>Coriobacteriia</taxon>
        <taxon>Coriobacteriales</taxon>
        <taxon>Coriobacteriaceae</taxon>
        <taxon>Collinsella</taxon>
    </lineage>
</organism>
<dbReference type="EMBL" id="JAUEIQ010000003">
    <property type="protein sequence ID" value="MDN0063512.1"/>
    <property type="molecule type" value="Genomic_DNA"/>
</dbReference>
<dbReference type="Proteomes" id="UP001168435">
    <property type="component" value="Unassembled WGS sequence"/>
</dbReference>
<sequence>MSALPSLFTDFLNRHVDEVNEYLRAFFADKTDSTDIEAYLYAPLSAFSDNAGKRHRPLICMLACAAVGGDFHRALSAASAIEHFQSAALIHDDIADNGHLRRGKPCLHITEGVGIAINCGDYALTLVTDAILRDEGLDDACKLAVLRELVDMMQRTVEGQALDLGWVRDGRFDITVADYLAMATHKTAYYSGAIPLACGAIIGGGTTEQIEALRSFGMDTGLAFQIQDDLLNLIGEKESRNKDFRSDITEGKRTLVAVHALRSSGHHDELVDILTSETEDPTRLARAVELFEDAGSIDYARNYALELTARAKRTLEDVELDAHAEKLLLAMADFFVERLN</sequence>
<reference evidence="7" key="2">
    <citation type="submission" date="2024-05" db="EMBL/GenBank/DDBJ databases">
        <title>Identification and characterization of horizontal gene transfer across gut microbiota members of farm animals based on homology search.</title>
        <authorList>
            <person name="Schwarzerova J."/>
            <person name="Nykrynova M."/>
            <person name="Jureckova K."/>
            <person name="Cejkova D."/>
            <person name="Rychlik I."/>
        </authorList>
    </citation>
    <scope>NUCLEOTIDE SEQUENCE</scope>
    <source>
        <strain evidence="7">176_SSukc20</strain>
    </source>
</reference>
<comment type="similarity">
    <text evidence="2 6">Belongs to the FPP/GGPP synthase family.</text>
</comment>
<comment type="cofactor">
    <cofactor evidence="1">
        <name>Mg(2+)</name>
        <dbReference type="ChEBI" id="CHEBI:18420"/>
    </cofactor>
</comment>
<dbReference type="Gene3D" id="1.10.600.10">
    <property type="entry name" value="Farnesyl Diphosphate Synthase"/>
    <property type="match status" value="1"/>
</dbReference>
<dbReference type="CDD" id="cd00685">
    <property type="entry name" value="Trans_IPPS_HT"/>
    <property type="match status" value="1"/>
</dbReference>
<protein>
    <submittedName>
        <fullName evidence="7">Polyprenyl synthetase family protein</fullName>
    </submittedName>
</protein>
<evidence type="ECO:0000256" key="1">
    <source>
        <dbReference type="ARBA" id="ARBA00001946"/>
    </source>
</evidence>
<evidence type="ECO:0000256" key="4">
    <source>
        <dbReference type="ARBA" id="ARBA00022723"/>
    </source>
</evidence>
<gene>
    <name evidence="7" type="ORF">QVN30_04235</name>
</gene>
<dbReference type="PROSITE" id="PS00723">
    <property type="entry name" value="POLYPRENYL_SYNTHASE_1"/>
    <property type="match status" value="1"/>
</dbReference>
<dbReference type="SFLD" id="SFLDG01017">
    <property type="entry name" value="Polyprenyl_Transferase_Like"/>
    <property type="match status" value="1"/>
</dbReference>
<dbReference type="PANTHER" id="PTHR12001">
    <property type="entry name" value="GERANYLGERANYL PYROPHOSPHATE SYNTHASE"/>
    <property type="match status" value="1"/>
</dbReference>
<dbReference type="Pfam" id="PF00348">
    <property type="entry name" value="polyprenyl_synt"/>
    <property type="match status" value="1"/>
</dbReference>
<dbReference type="InterPro" id="IPR008949">
    <property type="entry name" value="Isoprenoid_synthase_dom_sf"/>
</dbReference>
<keyword evidence="8" id="KW-1185">Reference proteome</keyword>
<evidence type="ECO:0000256" key="5">
    <source>
        <dbReference type="ARBA" id="ARBA00022842"/>
    </source>
</evidence>
<dbReference type="PANTHER" id="PTHR12001:SF85">
    <property type="entry name" value="SHORT CHAIN ISOPRENYL DIPHOSPHATE SYNTHASE"/>
    <property type="match status" value="1"/>
</dbReference>
<reference evidence="7" key="1">
    <citation type="submission" date="2023-06" db="EMBL/GenBank/DDBJ databases">
        <authorList>
            <person name="Zeman M."/>
            <person name="Kubasova T."/>
            <person name="Jahodarova E."/>
            <person name="Nykrynova M."/>
            <person name="Rychlik I."/>
        </authorList>
    </citation>
    <scope>NUCLEOTIDE SEQUENCE</scope>
    <source>
        <strain evidence="7">176_SSukc20</strain>
    </source>
</reference>
<accession>A0ABT7XEA6</accession>